<protein>
    <submittedName>
        <fullName evidence="2">Purine nucleoside permease</fullName>
    </submittedName>
</protein>
<dbReference type="Gene3D" id="3.40.50.1580">
    <property type="entry name" value="Nucleoside phosphorylase domain"/>
    <property type="match status" value="1"/>
</dbReference>
<feature type="region of interest" description="Disordered" evidence="1">
    <location>
        <begin position="254"/>
        <end position="273"/>
    </location>
</feature>
<proteinExistence type="predicted"/>
<dbReference type="InterPro" id="IPR009486">
    <property type="entry name" value="Pur_nuclsid_perm"/>
</dbReference>
<dbReference type="GO" id="GO:0003824">
    <property type="term" value="F:catalytic activity"/>
    <property type="evidence" value="ECO:0007669"/>
    <property type="project" value="InterPro"/>
</dbReference>
<dbReference type="GO" id="GO:0055085">
    <property type="term" value="P:transmembrane transport"/>
    <property type="evidence" value="ECO:0007669"/>
    <property type="project" value="InterPro"/>
</dbReference>
<dbReference type="Proteomes" id="UP001139353">
    <property type="component" value="Unassembled WGS sequence"/>
</dbReference>
<evidence type="ECO:0000313" key="2">
    <source>
        <dbReference type="EMBL" id="MCK9686238.1"/>
    </source>
</evidence>
<dbReference type="PANTHER" id="PTHR38643">
    <property type="entry name" value="PURINE NUCLEOSIDE PERMEASE C285.05-RELATED"/>
    <property type="match status" value="1"/>
</dbReference>
<accession>A0A9X2BZ33</accession>
<feature type="compositionally biased region" description="Polar residues" evidence="1">
    <location>
        <begin position="263"/>
        <end position="273"/>
    </location>
</feature>
<comment type="caution">
    <text evidence="2">The sequence shown here is derived from an EMBL/GenBank/DDBJ whole genome shotgun (WGS) entry which is preliminary data.</text>
</comment>
<dbReference type="InterPro" id="IPR035994">
    <property type="entry name" value="Nucleoside_phosphorylase_sf"/>
</dbReference>
<dbReference type="EMBL" id="JAJLJH010000002">
    <property type="protein sequence ID" value="MCK9686238.1"/>
    <property type="molecule type" value="Genomic_DNA"/>
</dbReference>
<dbReference type="PIRSF" id="PIRSF013171">
    <property type="entry name" value="Pur_nuclsid_perm"/>
    <property type="match status" value="1"/>
</dbReference>
<name>A0A9X2BZ33_9BURK</name>
<organism evidence="2 3">
    <name type="scientific">Scleromatobacter humisilvae</name>
    <dbReference type="NCBI Taxonomy" id="2897159"/>
    <lineage>
        <taxon>Bacteria</taxon>
        <taxon>Pseudomonadati</taxon>
        <taxon>Pseudomonadota</taxon>
        <taxon>Betaproteobacteria</taxon>
        <taxon>Burkholderiales</taxon>
        <taxon>Sphaerotilaceae</taxon>
        <taxon>Scleromatobacter</taxon>
    </lineage>
</organism>
<gene>
    <name evidence="2" type="ORF">LPC04_11025</name>
</gene>
<evidence type="ECO:0000313" key="3">
    <source>
        <dbReference type="Proteomes" id="UP001139353"/>
    </source>
</evidence>
<sequence length="308" mass="33081">MVITLFGPEAAPWLAQLPIKQTVRVAGLSADYPDIKCTDSGICVMTTGMGHANAAASTMALVLSPQLDLSHTYFVVTGIAGIDPNVGTLGAAAWARYLVDFGLQQEFDAADAPPQWQGGYVGIGAADPSVKPKLEYGTEVFQLDEALLQRALALSRDAHLEDNDTAAAYRKQYPQAAAQAAPSVLQCDTLAGDTWWHGTRLGERASSWTRLLTDGKGTYCTTQQEDNATYEALRRGAAAGRLDLHRVAVLRTGANFDRPHPGQTAQESLNTPSGGFPISTANLYRAGWPLVSDIVTRWPQWREGVPAQ</sequence>
<dbReference type="AlphaFoldDB" id="A0A9X2BZ33"/>
<dbReference type="Pfam" id="PF06516">
    <property type="entry name" value="NUP"/>
    <property type="match status" value="1"/>
</dbReference>
<dbReference type="GO" id="GO:0009116">
    <property type="term" value="P:nucleoside metabolic process"/>
    <property type="evidence" value="ECO:0007669"/>
    <property type="project" value="InterPro"/>
</dbReference>
<evidence type="ECO:0000256" key="1">
    <source>
        <dbReference type="SAM" id="MobiDB-lite"/>
    </source>
</evidence>
<keyword evidence="3" id="KW-1185">Reference proteome</keyword>
<reference evidence="2" key="1">
    <citation type="submission" date="2021-11" db="EMBL/GenBank/DDBJ databases">
        <title>BS-T2-15 a new species belonging to the Comamonadaceae family isolated from the soil of a French oak forest.</title>
        <authorList>
            <person name="Mieszkin S."/>
            <person name="Alain K."/>
        </authorList>
    </citation>
    <scope>NUCLEOTIDE SEQUENCE</scope>
    <source>
        <strain evidence="2">BS-T2-15</strain>
    </source>
</reference>
<dbReference type="PANTHER" id="PTHR38643:SF1">
    <property type="entry name" value="PURINE NUCLEOSIDE PERMEASE C285.05-RELATED"/>
    <property type="match status" value="1"/>
</dbReference>